<feature type="region of interest" description="Disordered" evidence="6">
    <location>
        <begin position="101"/>
        <end position="145"/>
    </location>
</feature>
<protein>
    <submittedName>
        <fullName evidence="9">Phospholipase D-like protein</fullName>
    </submittedName>
</protein>
<name>A0A543AM30_9MICC</name>
<reference evidence="9 10" key="1">
    <citation type="submission" date="2019-06" db="EMBL/GenBank/DDBJ databases">
        <title>Sequencing the genomes of 1000 actinobacteria strains.</title>
        <authorList>
            <person name="Klenk H.-P."/>
        </authorList>
    </citation>
    <scope>NUCLEOTIDE SEQUENCE [LARGE SCALE GENOMIC DNA]</scope>
    <source>
        <strain evidence="9 10">DSM 24083</strain>
    </source>
</reference>
<keyword evidence="5 7" id="KW-0472">Membrane</keyword>
<feature type="transmembrane region" description="Helical" evidence="7">
    <location>
        <begin position="6"/>
        <end position="25"/>
    </location>
</feature>
<evidence type="ECO:0000256" key="6">
    <source>
        <dbReference type="SAM" id="MobiDB-lite"/>
    </source>
</evidence>
<evidence type="ECO:0000256" key="3">
    <source>
        <dbReference type="ARBA" id="ARBA00022692"/>
    </source>
</evidence>
<feature type="compositionally biased region" description="Basic and acidic residues" evidence="6">
    <location>
        <begin position="101"/>
        <end position="120"/>
    </location>
</feature>
<feature type="compositionally biased region" description="Gly residues" evidence="6">
    <location>
        <begin position="134"/>
        <end position="145"/>
    </location>
</feature>
<evidence type="ECO:0000256" key="2">
    <source>
        <dbReference type="ARBA" id="ARBA00022475"/>
    </source>
</evidence>
<accession>A0A543AM30</accession>
<keyword evidence="3 7" id="KW-0812">Transmembrane</keyword>
<dbReference type="OrthoDB" id="3298527at2"/>
<evidence type="ECO:0000256" key="7">
    <source>
        <dbReference type="SAM" id="Phobius"/>
    </source>
</evidence>
<dbReference type="EMBL" id="VFOU01000001">
    <property type="protein sequence ID" value="TQL73625.1"/>
    <property type="molecule type" value="Genomic_DNA"/>
</dbReference>
<comment type="caution">
    <text evidence="9">The sequence shown here is derived from an EMBL/GenBank/DDBJ whole genome shotgun (WGS) entry which is preliminary data.</text>
</comment>
<proteinExistence type="predicted"/>
<evidence type="ECO:0000256" key="1">
    <source>
        <dbReference type="ARBA" id="ARBA00004651"/>
    </source>
</evidence>
<dbReference type="GO" id="GO:0005886">
    <property type="term" value="C:plasma membrane"/>
    <property type="evidence" value="ECO:0007669"/>
    <property type="project" value="UniProtKB-SubCell"/>
</dbReference>
<keyword evidence="2" id="KW-1003">Cell membrane</keyword>
<organism evidence="9 10">
    <name type="scientific">Enteractinococcus coprophilus</name>
    <dbReference type="NCBI Taxonomy" id="1027633"/>
    <lineage>
        <taxon>Bacteria</taxon>
        <taxon>Bacillati</taxon>
        <taxon>Actinomycetota</taxon>
        <taxon>Actinomycetes</taxon>
        <taxon>Micrococcales</taxon>
        <taxon>Micrococcaceae</taxon>
    </lineage>
</organism>
<keyword evidence="4 7" id="KW-1133">Transmembrane helix</keyword>
<sequence length="145" mass="16048">MPRLLIPLILVAVGVMIYALIEAISTPSDRVRIMPKGVWIVVIVLIPLVGGVLWLLFGNQNSYLASTVQGFKQTSGPVRPASPDDDEEFLRSLDIQRAQQKKAEELRKREEELRRREEQFKSNNDSDTDDGTDSGTGSGNGQNPA</sequence>
<dbReference type="RefSeq" id="WP_141863699.1">
    <property type="nucleotide sequence ID" value="NZ_BAABAN010000017.1"/>
</dbReference>
<feature type="domain" description="Cardiolipin synthase N-terminal" evidence="8">
    <location>
        <begin position="15"/>
        <end position="58"/>
    </location>
</feature>
<dbReference type="Pfam" id="PF13396">
    <property type="entry name" value="PLDc_N"/>
    <property type="match status" value="1"/>
</dbReference>
<dbReference type="AlphaFoldDB" id="A0A543AM30"/>
<evidence type="ECO:0000256" key="5">
    <source>
        <dbReference type="ARBA" id="ARBA00023136"/>
    </source>
</evidence>
<evidence type="ECO:0000256" key="4">
    <source>
        <dbReference type="ARBA" id="ARBA00022989"/>
    </source>
</evidence>
<keyword evidence="10" id="KW-1185">Reference proteome</keyword>
<dbReference type="InterPro" id="IPR027379">
    <property type="entry name" value="CLS_N"/>
</dbReference>
<evidence type="ECO:0000313" key="10">
    <source>
        <dbReference type="Proteomes" id="UP000319746"/>
    </source>
</evidence>
<comment type="subcellular location">
    <subcellularLocation>
        <location evidence="1">Cell membrane</location>
        <topology evidence="1">Multi-pass membrane protein</topology>
    </subcellularLocation>
</comment>
<feature type="transmembrane region" description="Helical" evidence="7">
    <location>
        <begin position="37"/>
        <end position="57"/>
    </location>
</feature>
<evidence type="ECO:0000259" key="8">
    <source>
        <dbReference type="Pfam" id="PF13396"/>
    </source>
</evidence>
<dbReference type="Proteomes" id="UP000319746">
    <property type="component" value="Unassembled WGS sequence"/>
</dbReference>
<evidence type="ECO:0000313" key="9">
    <source>
        <dbReference type="EMBL" id="TQL73625.1"/>
    </source>
</evidence>
<gene>
    <name evidence="9" type="ORF">FB556_0067</name>
</gene>